<dbReference type="Pfam" id="PF03551">
    <property type="entry name" value="PadR"/>
    <property type="match status" value="1"/>
</dbReference>
<accession>A0A9D1YVC6</accession>
<evidence type="ECO:0000313" key="3">
    <source>
        <dbReference type="Proteomes" id="UP000824005"/>
    </source>
</evidence>
<feature type="non-terminal residue" evidence="2">
    <location>
        <position position="116"/>
    </location>
</feature>
<dbReference type="InterPro" id="IPR005149">
    <property type="entry name" value="Tscrpt_reg_PadR_N"/>
</dbReference>
<proteinExistence type="predicted"/>
<dbReference type="SUPFAM" id="SSF46785">
    <property type="entry name" value="Winged helix' DNA-binding domain"/>
    <property type="match status" value="1"/>
</dbReference>
<name>A0A9D1YVC6_9MICO</name>
<protein>
    <submittedName>
        <fullName evidence="2">PadR family transcriptional regulator</fullName>
    </submittedName>
</protein>
<dbReference type="Proteomes" id="UP000824005">
    <property type="component" value="Unassembled WGS sequence"/>
</dbReference>
<gene>
    <name evidence="2" type="ORF">H9830_09005</name>
</gene>
<dbReference type="InterPro" id="IPR052509">
    <property type="entry name" value="Metal_resp_DNA-bind_regulator"/>
</dbReference>
<evidence type="ECO:0000259" key="1">
    <source>
        <dbReference type="Pfam" id="PF03551"/>
    </source>
</evidence>
<evidence type="ECO:0000313" key="2">
    <source>
        <dbReference type="EMBL" id="HIY66398.1"/>
    </source>
</evidence>
<feature type="domain" description="Transcription regulator PadR N-terminal" evidence="1">
    <location>
        <begin position="31"/>
        <end position="102"/>
    </location>
</feature>
<dbReference type="Gene3D" id="1.10.10.10">
    <property type="entry name" value="Winged helix-like DNA-binding domain superfamily/Winged helix DNA-binding domain"/>
    <property type="match status" value="1"/>
</dbReference>
<dbReference type="AlphaFoldDB" id="A0A9D1YVC6"/>
<dbReference type="InterPro" id="IPR036390">
    <property type="entry name" value="WH_DNA-bd_sf"/>
</dbReference>
<dbReference type="PANTHER" id="PTHR33169">
    <property type="entry name" value="PADR-FAMILY TRANSCRIPTIONAL REGULATOR"/>
    <property type="match status" value="1"/>
</dbReference>
<sequence>MLHRSRYCDRMTEITEWPAQWLRGPLSLCALRVIAESGPVHGYGIARSLEDAGLGSIGGGTLYPMLGRLERDELVTTDWIAGESGPAKKTYTITPFGSEQLEQEGARWTRFSTATA</sequence>
<dbReference type="EMBL" id="DXDC01000273">
    <property type="protein sequence ID" value="HIY66398.1"/>
    <property type="molecule type" value="Genomic_DNA"/>
</dbReference>
<organism evidence="2 3">
    <name type="scientific">Candidatus Agrococcus pullicola</name>
    <dbReference type="NCBI Taxonomy" id="2838429"/>
    <lineage>
        <taxon>Bacteria</taxon>
        <taxon>Bacillati</taxon>
        <taxon>Actinomycetota</taxon>
        <taxon>Actinomycetes</taxon>
        <taxon>Micrococcales</taxon>
        <taxon>Microbacteriaceae</taxon>
        <taxon>Agrococcus</taxon>
    </lineage>
</organism>
<dbReference type="InterPro" id="IPR036388">
    <property type="entry name" value="WH-like_DNA-bd_sf"/>
</dbReference>
<reference evidence="2" key="1">
    <citation type="journal article" date="2021" name="PeerJ">
        <title>Extensive microbial diversity within the chicken gut microbiome revealed by metagenomics and culture.</title>
        <authorList>
            <person name="Gilroy R."/>
            <person name="Ravi A."/>
            <person name="Getino M."/>
            <person name="Pursley I."/>
            <person name="Horton D.L."/>
            <person name="Alikhan N.F."/>
            <person name="Baker D."/>
            <person name="Gharbi K."/>
            <person name="Hall N."/>
            <person name="Watson M."/>
            <person name="Adriaenssens E.M."/>
            <person name="Foster-Nyarko E."/>
            <person name="Jarju S."/>
            <person name="Secka A."/>
            <person name="Antonio M."/>
            <person name="Oren A."/>
            <person name="Chaudhuri R.R."/>
            <person name="La Ragione R."/>
            <person name="Hildebrand F."/>
            <person name="Pallen M.J."/>
        </authorList>
    </citation>
    <scope>NUCLEOTIDE SEQUENCE</scope>
    <source>
        <strain evidence="2">ChiGjej1B1-98</strain>
    </source>
</reference>
<dbReference type="PANTHER" id="PTHR33169:SF14">
    <property type="entry name" value="TRANSCRIPTIONAL REGULATOR RV3488"/>
    <property type="match status" value="1"/>
</dbReference>
<comment type="caution">
    <text evidence="2">The sequence shown here is derived from an EMBL/GenBank/DDBJ whole genome shotgun (WGS) entry which is preliminary data.</text>
</comment>
<reference evidence="2" key="2">
    <citation type="submission" date="2021-04" db="EMBL/GenBank/DDBJ databases">
        <authorList>
            <person name="Gilroy R."/>
        </authorList>
    </citation>
    <scope>NUCLEOTIDE SEQUENCE</scope>
    <source>
        <strain evidence="2">ChiGjej1B1-98</strain>
    </source>
</reference>